<reference evidence="2" key="1">
    <citation type="submission" date="2016-12" db="EMBL/GenBank/DDBJ databases">
        <title>The genomes of Aspergillus section Nigri reveals drivers in fungal speciation.</title>
        <authorList>
            <consortium name="DOE Joint Genome Institute"/>
            <person name="Vesth T.C."/>
            <person name="Nybo J."/>
            <person name="Theobald S."/>
            <person name="Brandl J."/>
            <person name="Frisvad J.C."/>
            <person name="Nielsen K.F."/>
            <person name="Lyhne E.K."/>
            <person name="Kogle M.E."/>
            <person name="Kuo A."/>
            <person name="Riley R."/>
            <person name="Clum A."/>
            <person name="Nolan M."/>
            <person name="Lipzen A."/>
            <person name="Salamov A."/>
            <person name="Henrissat B."/>
            <person name="Wiebenga A."/>
            <person name="De vries R.P."/>
            <person name="Grigoriev I.V."/>
            <person name="Mortensen U.H."/>
            <person name="Andersen M.R."/>
            <person name="Baker S.E."/>
        </authorList>
    </citation>
    <scope>NUCLEOTIDE SEQUENCE</scope>
    <source>
        <strain evidence="2">CBS 122712</strain>
    </source>
</reference>
<sequence length="75" mass="8404">MGAFRIIVEIVSFRKESRGIASPQAPEQFADLKGTARSQRANMADRCMSKALCHTSGSRRRTSDTQTAKRKKYVL</sequence>
<evidence type="ECO:0000256" key="1">
    <source>
        <dbReference type="SAM" id="MobiDB-lite"/>
    </source>
</evidence>
<comment type="caution">
    <text evidence="2">The sequence shown here is derived from an EMBL/GenBank/DDBJ whole genome shotgun (WGS) entry which is preliminary data.</text>
</comment>
<evidence type="ECO:0000313" key="2">
    <source>
        <dbReference type="EMBL" id="PWY65142.1"/>
    </source>
</evidence>
<dbReference type="RefSeq" id="XP_025384374.1">
    <property type="nucleotide sequence ID" value="XM_025526038.1"/>
</dbReference>
<dbReference type="EMBL" id="MSFU01000028">
    <property type="protein sequence ID" value="PWY65142.1"/>
    <property type="molecule type" value="Genomic_DNA"/>
</dbReference>
<dbReference type="Proteomes" id="UP000246171">
    <property type="component" value="Unassembled WGS sequence"/>
</dbReference>
<accession>A0A317UXB7</accession>
<organism evidence="2 3">
    <name type="scientific">Aspergillus eucalypticola (strain CBS 122712 / IBT 29274)</name>
    <dbReference type="NCBI Taxonomy" id="1448314"/>
    <lineage>
        <taxon>Eukaryota</taxon>
        <taxon>Fungi</taxon>
        <taxon>Dikarya</taxon>
        <taxon>Ascomycota</taxon>
        <taxon>Pezizomycotina</taxon>
        <taxon>Eurotiomycetes</taxon>
        <taxon>Eurotiomycetidae</taxon>
        <taxon>Eurotiales</taxon>
        <taxon>Aspergillaceae</taxon>
        <taxon>Aspergillus</taxon>
        <taxon>Aspergillus subgen. Circumdati</taxon>
    </lineage>
</organism>
<name>A0A317UXB7_ASPEC</name>
<dbReference type="GeneID" id="37048000"/>
<dbReference type="VEuPathDB" id="FungiDB:BO83DRAFT_122848"/>
<dbReference type="AlphaFoldDB" id="A0A317UXB7"/>
<protein>
    <submittedName>
        <fullName evidence="2">Uncharacterized protein</fullName>
    </submittedName>
</protein>
<gene>
    <name evidence="2" type="ORF">BO83DRAFT_122848</name>
</gene>
<proteinExistence type="predicted"/>
<feature type="region of interest" description="Disordered" evidence="1">
    <location>
        <begin position="53"/>
        <end position="75"/>
    </location>
</feature>
<evidence type="ECO:0000313" key="3">
    <source>
        <dbReference type="Proteomes" id="UP000246171"/>
    </source>
</evidence>
<keyword evidence="3" id="KW-1185">Reference proteome</keyword>